<keyword evidence="3" id="KW-1185">Reference proteome</keyword>
<gene>
    <name evidence="2" type="ORF">J2S77_002488</name>
</gene>
<dbReference type="Gene3D" id="3.40.630.30">
    <property type="match status" value="1"/>
</dbReference>
<name>A0ABT9VHQ4_9BACI</name>
<protein>
    <submittedName>
        <fullName evidence="2">GNAT superfamily acetyltransferase</fullName>
    </submittedName>
</protein>
<sequence>MSTYEIRRLTTIDDMPLMQQVEEAVWQMSPIPVHQLYTTVNHGGLILGAFDGDTIIAFSYGFPGFDGKKLYLCSHMLGILPDYQQAGLGEEMKYEQARHASDMGYDMMTWTFDPLQSMNAYLNLTKLGARGAHYKVNHYGAMNDRLNQGLETDRIVIEWYFNQDKPLPQPDISNLPALVDVQDNQPETRLDRFDDKHDAFTIPIPRDFHQIKTDDLELAKQWRQETRQAFETLFKNGYEARAAIPDTANQLTYYYFTKE</sequence>
<dbReference type="RefSeq" id="WP_306977755.1">
    <property type="nucleotide sequence ID" value="NZ_JAUSTQ010000012.1"/>
</dbReference>
<dbReference type="InterPro" id="IPR000182">
    <property type="entry name" value="GNAT_dom"/>
</dbReference>
<dbReference type="InterPro" id="IPR016181">
    <property type="entry name" value="Acyl_CoA_acyltransferase"/>
</dbReference>
<accession>A0ABT9VHQ4</accession>
<feature type="domain" description="N-acetyltransferase" evidence="1">
    <location>
        <begin position="4"/>
        <end position="147"/>
    </location>
</feature>
<dbReference type="CDD" id="cd04301">
    <property type="entry name" value="NAT_SF"/>
    <property type="match status" value="1"/>
</dbReference>
<dbReference type="EMBL" id="JAUSTQ010000012">
    <property type="protein sequence ID" value="MDQ0160484.1"/>
    <property type="molecule type" value="Genomic_DNA"/>
</dbReference>
<dbReference type="PANTHER" id="PTHR41700">
    <property type="entry name" value="GCN5-RELATED N-ACETYLTRANSFERASE"/>
    <property type="match status" value="1"/>
</dbReference>
<dbReference type="SUPFAM" id="SSF55729">
    <property type="entry name" value="Acyl-CoA N-acyltransferases (Nat)"/>
    <property type="match status" value="1"/>
</dbReference>
<dbReference type="Proteomes" id="UP001224359">
    <property type="component" value="Unassembled WGS sequence"/>
</dbReference>
<proteinExistence type="predicted"/>
<dbReference type="InterPro" id="IPR038764">
    <property type="entry name" value="GNAT_N_AcTrfase_prd"/>
</dbReference>
<evidence type="ECO:0000259" key="1">
    <source>
        <dbReference type="PROSITE" id="PS51186"/>
    </source>
</evidence>
<organism evidence="2 3">
    <name type="scientific">Alkalibacillus salilacus</name>
    <dbReference type="NCBI Taxonomy" id="284582"/>
    <lineage>
        <taxon>Bacteria</taxon>
        <taxon>Bacillati</taxon>
        <taxon>Bacillota</taxon>
        <taxon>Bacilli</taxon>
        <taxon>Bacillales</taxon>
        <taxon>Bacillaceae</taxon>
        <taxon>Alkalibacillus</taxon>
    </lineage>
</organism>
<evidence type="ECO:0000313" key="2">
    <source>
        <dbReference type="EMBL" id="MDQ0160484.1"/>
    </source>
</evidence>
<reference evidence="2 3" key="1">
    <citation type="submission" date="2023-07" db="EMBL/GenBank/DDBJ databases">
        <title>Genomic Encyclopedia of Type Strains, Phase IV (KMG-IV): sequencing the most valuable type-strain genomes for metagenomic binning, comparative biology and taxonomic classification.</title>
        <authorList>
            <person name="Goeker M."/>
        </authorList>
    </citation>
    <scope>NUCLEOTIDE SEQUENCE [LARGE SCALE GENOMIC DNA]</scope>
    <source>
        <strain evidence="2 3">DSM 16460</strain>
    </source>
</reference>
<dbReference type="PANTHER" id="PTHR41700:SF1">
    <property type="entry name" value="N-ACETYLTRANSFERASE DOMAIN-CONTAINING PROTEIN"/>
    <property type="match status" value="1"/>
</dbReference>
<comment type="caution">
    <text evidence="2">The sequence shown here is derived from an EMBL/GenBank/DDBJ whole genome shotgun (WGS) entry which is preliminary data.</text>
</comment>
<dbReference type="PROSITE" id="PS51186">
    <property type="entry name" value="GNAT"/>
    <property type="match status" value="1"/>
</dbReference>
<evidence type="ECO:0000313" key="3">
    <source>
        <dbReference type="Proteomes" id="UP001224359"/>
    </source>
</evidence>